<evidence type="ECO:0000256" key="4">
    <source>
        <dbReference type="ARBA" id="ARBA00022827"/>
    </source>
</evidence>
<reference evidence="8 9" key="1">
    <citation type="submission" date="2016-03" db="EMBL/GenBank/DDBJ databases">
        <title>Comparative genomics of Pseudogymnoascus destructans, the fungus causing white-nose syndrome of bats.</title>
        <authorList>
            <person name="Palmer J.M."/>
            <person name="Drees K.P."/>
            <person name="Foster J.T."/>
            <person name="Lindner D.L."/>
        </authorList>
    </citation>
    <scope>NUCLEOTIDE SEQUENCE [LARGE SCALE GENOMIC DNA]</scope>
    <source>
        <strain evidence="8 9">UAMH 10579</strain>
    </source>
</reference>
<dbReference type="GO" id="GO:0016491">
    <property type="term" value="F:oxidoreductase activity"/>
    <property type="evidence" value="ECO:0007669"/>
    <property type="project" value="UniProtKB-KW"/>
</dbReference>
<dbReference type="SUPFAM" id="SSF56176">
    <property type="entry name" value="FAD-binding/transporter-associated domain-like"/>
    <property type="match status" value="1"/>
</dbReference>
<feature type="chain" id="PRO_5008608488" description="FAD-binding PCMH-type domain-containing protein" evidence="6">
    <location>
        <begin position="20"/>
        <end position="502"/>
    </location>
</feature>
<dbReference type="Proteomes" id="UP000091956">
    <property type="component" value="Unassembled WGS sequence"/>
</dbReference>
<reference evidence="9" key="2">
    <citation type="journal article" date="2018" name="Nat. Commun.">
        <title>Extreme sensitivity to ultraviolet light in the fungal pathogen causing white-nose syndrome of bats.</title>
        <authorList>
            <person name="Palmer J.M."/>
            <person name="Drees K.P."/>
            <person name="Foster J.T."/>
            <person name="Lindner D.L."/>
        </authorList>
    </citation>
    <scope>NUCLEOTIDE SEQUENCE [LARGE SCALE GENOMIC DNA]</scope>
    <source>
        <strain evidence="9">UAMH 10579</strain>
    </source>
</reference>
<evidence type="ECO:0000256" key="5">
    <source>
        <dbReference type="ARBA" id="ARBA00023002"/>
    </source>
</evidence>
<keyword evidence="3" id="KW-0285">Flavoprotein</keyword>
<dbReference type="EMBL" id="KV460247">
    <property type="protein sequence ID" value="OBT94082.1"/>
    <property type="molecule type" value="Genomic_DNA"/>
</dbReference>
<keyword evidence="5" id="KW-0560">Oxidoreductase</keyword>
<dbReference type="Gene3D" id="3.30.465.10">
    <property type="match status" value="1"/>
</dbReference>
<feature type="signal peptide" evidence="6">
    <location>
        <begin position="1"/>
        <end position="19"/>
    </location>
</feature>
<evidence type="ECO:0000256" key="1">
    <source>
        <dbReference type="ARBA" id="ARBA00001974"/>
    </source>
</evidence>
<keyword evidence="6" id="KW-0732">Signal</keyword>
<dbReference type="AlphaFoldDB" id="A0A1B8GE20"/>
<feature type="domain" description="FAD-binding PCMH-type" evidence="7">
    <location>
        <begin position="68"/>
        <end position="237"/>
    </location>
</feature>
<dbReference type="Gene3D" id="3.40.462.20">
    <property type="match status" value="1"/>
</dbReference>
<dbReference type="GeneID" id="28840548"/>
<dbReference type="PROSITE" id="PS51387">
    <property type="entry name" value="FAD_PCMH"/>
    <property type="match status" value="1"/>
</dbReference>
<proteinExistence type="inferred from homology"/>
<accession>A0A1B8GE20</accession>
<keyword evidence="9" id="KW-1185">Reference proteome</keyword>
<dbReference type="InterPro" id="IPR016169">
    <property type="entry name" value="FAD-bd_PCMH_sub2"/>
</dbReference>
<dbReference type="InterPro" id="IPR012951">
    <property type="entry name" value="BBE"/>
</dbReference>
<comment type="cofactor">
    <cofactor evidence="1">
        <name>FAD</name>
        <dbReference type="ChEBI" id="CHEBI:57692"/>
    </cofactor>
</comment>
<dbReference type="InterPro" id="IPR016166">
    <property type="entry name" value="FAD-bd_PCMH"/>
</dbReference>
<protein>
    <recommendedName>
        <fullName evidence="7">FAD-binding PCMH-type domain-containing protein</fullName>
    </recommendedName>
</protein>
<evidence type="ECO:0000256" key="2">
    <source>
        <dbReference type="ARBA" id="ARBA00005466"/>
    </source>
</evidence>
<keyword evidence="4" id="KW-0274">FAD</keyword>
<dbReference type="STRING" id="342668.A0A1B8GE20"/>
<dbReference type="PANTHER" id="PTHR42973:SF9">
    <property type="entry name" value="FAD-BINDING PCMH-TYPE DOMAIN-CONTAINING PROTEIN-RELATED"/>
    <property type="match status" value="1"/>
</dbReference>
<dbReference type="InterPro" id="IPR006094">
    <property type="entry name" value="Oxid_FAD_bind_N"/>
</dbReference>
<dbReference type="InterPro" id="IPR036318">
    <property type="entry name" value="FAD-bd_PCMH-like_sf"/>
</dbReference>
<sequence length="502" mass="54495">MFQLSLSLAALVACTAVVARPDVSFSSLNGRGGVDFTQLARNLSPSAHIYLPGSDGFNSLVGRWSNLSTPVANVVVVPATENDVVQTVKFANSKCLPFLTTNGVHGSITTLGKMTNGIEISLKQLNSIKIAKDGQTVTIGGGVMSKNVTDTLWAAGKQTVTGTCECVSYLGPALGGGHGWLQGHHGLVSDQFVSLRVVKADGSIMTVDKNSSVFWAMKGAGHNFGIVTSVVSKIYDIQHRNYALETIIFSGDKVEAVYELANQMWLTNGTIPTDLNNWSYWFFDPTLDTKPVIAMYLIQEGVDAVDPAYTQPFHNLGPIVVQPASGTYLDLAKWTGISLSDTPCQITGNANPRFPIYLKSYNTTAQRQVYDLFTQATTNASTPFSNALFMFEGYSTQGVKAISDGATAYAYRSDNLLVAPLLTYKPNGKALDDQAFKLGNQIRQVLYEGSGQTSLNTYVNYAYGDETPKAWYGADQWRQDRLRSLKKNYDPKGSFSFYAPIA</sequence>
<evidence type="ECO:0000256" key="6">
    <source>
        <dbReference type="SAM" id="SignalP"/>
    </source>
</evidence>
<evidence type="ECO:0000313" key="9">
    <source>
        <dbReference type="Proteomes" id="UP000091956"/>
    </source>
</evidence>
<dbReference type="PANTHER" id="PTHR42973">
    <property type="entry name" value="BINDING OXIDOREDUCTASE, PUTATIVE (AFU_ORTHOLOGUE AFUA_1G17690)-RELATED"/>
    <property type="match status" value="1"/>
</dbReference>
<dbReference type="Pfam" id="PF08031">
    <property type="entry name" value="BBE"/>
    <property type="match status" value="1"/>
</dbReference>
<comment type="similarity">
    <text evidence="2">Belongs to the oxygen-dependent FAD-linked oxidoreductase family.</text>
</comment>
<dbReference type="InterPro" id="IPR050416">
    <property type="entry name" value="FAD-linked_Oxidoreductase"/>
</dbReference>
<dbReference type="OrthoDB" id="9996127at2759"/>
<name>A0A1B8GE20_9PEZI</name>
<dbReference type="Pfam" id="PF01565">
    <property type="entry name" value="FAD_binding_4"/>
    <property type="match status" value="1"/>
</dbReference>
<evidence type="ECO:0000259" key="7">
    <source>
        <dbReference type="PROSITE" id="PS51387"/>
    </source>
</evidence>
<organism evidence="8 9">
    <name type="scientific">Pseudogymnoascus verrucosus</name>
    <dbReference type="NCBI Taxonomy" id="342668"/>
    <lineage>
        <taxon>Eukaryota</taxon>
        <taxon>Fungi</taxon>
        <taxon>Dikarya</taxon>
        <taxon>Ascomycota</taxon>
        <taxon>Pezizomycotina</taxon>
        <taxon>Leotiomycetes</taxon>
        <taxon>Thelebolales</taxon>
        <taxon>Thelebolaceae</taxon>
        <taxon>Pseudogymnoascus</taxon>
    </lineage>
</organism>
<gene>
    <name evidence="8" type="ORF">VE01_07162</name>
</gene>
<evidence type="ECO:0000256" key="3">
    <source>
        <dbReference type="ARBA" id="ARBA00022630"/>
    </source>
</evidence>
<evidence type="ECO:0000313" key="8">
    <source>
        <dbReference type="EMBL" id="OBT94082.1"/>
    </source>
</evidence>
<dbReference type="RefSeq" id="XP_018127815.1">
    <property type="nucleotide sequence ID" value="XM_018276597.2"/>
</dbReference>
<dbReference type="GO" id="GO:0071949">
    <property type="term" value="F:FAD binding"/>
    <property type="evidence" value="ECO:0007669"/>
    <property type="project" value="InterPro"/>
</dbReference>